<feature type="signal peptide" evidence="1">
    <location>
        <begin position="1"/>
        <end position="22"/>
    </location>
</feature>
<dbReference type="VEuPathDB" id="FungiDB:GMDG_06128"/>
<dbReference type="Proteomes" id="UP000077154">
    <property type="component" value="Unassembled WGS sequence"/>
</dbReference>
<accession>A0A177AIR3</accession>
<dbReference type="EMBL" id="KV441388">
    <property type="protein sequence ID" value="OAF61956.1"/>
    <property type="molecule type" value="Genomic_DNA"/>
</dbReference>
<proteinExistence type="predicted"/>
<organism evidence="2">
    <name type="scientific">Pseudogymnoascus destructans</name>
    <dbReference type="NCBI Taxonomy" id="655981"/>
    <lineage>
        <taxon>Eukaryota</taxon>
        <taxon>Fungi</taxon>
        <taxon>Dikarya</taxon>
        <taxon>Ascomycota</taxon>
        <taxon>Pezizomycotina</taxon>
        <taxon>Leotiomycetes</taxon>
        <taxon>Thelebolales</taxon>
        <taxon>Thelebolaceae</taxon>
        <taxon>Pseudogymnoascus</taxon>
    </lineage>
</organism>
<evidence type="ECO:0000256" key="1">
    <source>
        <dbReference type="SAM" id="SignalP"/>
    </source>
</evidence>
<name>A0A177AIR3_9PEZI</name>
<reference evidence="2" key="1">
    <citation type="submission" date="2016-03" db="EMBL/GenBank/DDBJ databases">
        <title>Updated assembly of Pseudogymnoascus destructans, the fungus causing white-nose syndrome of bats.</title>
        <authorList>
            <person name="Palmer J.M."/>
            <person name="Drees K.P."/>
            <person name="Foster J.T."/>
            <person name="Lindner D.L."/>
        </authorList>
    </citation>
    <scope>NUCLEOTIDE SEQUENCE [LARGE SCALE GENOMIC DNA]</scope>
    <source>
        <strain evidence="2">20631-21</strain>
    </source>
</reference>
<dbReference type="eggNOG" id="ENOG502S1JP">
    <property type="taxonomic scope" value="Eukaryota"/>
</dbReference>
<protein>
    <submittedName>
        <fullName evidence="2">Uncharacterized protein</fullName>
    </submittedName>
</protein>
<dbReference type="AlphaFoldDB" id="A0A177AIR3"/>
<dbReference type="RefSeq" id="XP_024327230.1">
    <property type="nucleotide sequence ID" value="XM_024465374.1"/>
</dbReference>
<dbReference type="GeneID" id="36284788"/>
<sequence>MLMPLTLSVALAALMLAATAHGDNFTIINGQIFTPGLANAPQPNTPLGGEILQVAIDVSGNGKLGLPPYKDSAPSQLHAITIFLSSYTTGLNSPSPPPTAKMASS</sequence>
<gene>
    <name evidence="2" type="ORF">VC83_01700</name>
</gene>
<keyword evidence="1" id="KW-0732">Signal</keyword>
<dbReference type="OrthoDB" id="3267335at2759"/>
<feature type="chain" id="PRO_5008056566" evidence="1">
    <location>
        <begin position="23"/>
        <end position="105"/>
    </location>
</feature>
<evidence type="ECO:0000313" key="2">
    <source>
        <dbReference type="EMBL" id="OAF61956.1"/>
    </source>
</evidence>